<dbReference type="InterPro" id="IPR013525">
    <property type="entry name" value="ABC2_TM"/>
</dbReference>
<gene>
    <name evidence="8" type="ORF">ACFPYK_19460</name>
</gene>
<feature type="transmembrane region" description="Helical" evidence="6">
    <location>
        <begin position="31"/>
        <end position="51"/>
    </location>
</feature>
<sequence length="262" mass="27492">MSTATTISDAVLDSRVMIRRGLIRSARDPEAFFTALALPVALMLLFVYVFGGAMSTGGEYVDYVVPGIILLCAGFGAGTTAVAVADDMTNGIVDRFRSMPIAAGSVIVGHVVASVARNAIATALVIGVALLIGWRPDAGVAEWAAAIGLLALFVLAISWLAATVGLLARSKDAANAFTMVLAFLPYVSTAFVPAHTLPTALRGFAEHQPMTPVIETLRGLWMGTSTTGQPLADQAWWALGWCALILVVSAVASARLFRRRTT</sequence>
<dbReference type="InterPro" id="IPR051784">
    <property type="entry name" value="Nod_factor_ABC_transporter"/>
</dbReference>
<dbReference type="PROSITE" id="PS51012">
    <property type="entry name" value="ABC_TM2"/>
    <property type="match status" value="1"/>
</dbReference>
<feature type="transmembrane region" description="Helical" evidence="6">
    <location>
        <begin position="106"/>
        <end position="132"/>
    </location>
</feature>
<evidence type="ECO:0000256" key="3">
    <source>
        <dbReference type="ARBA" id="ARBA00022989"/>
    </source>
</evidence>
<feature type="transmembrane region" description="Helical" evidence="6">
    <location>
        <begin position="63"/>
        <end position="85"/>
    </location>
</feature>
<evidence type="ECO:0000256" key="4">
    <source>
        <dbReference type="ARBA" id="ARBA00023136"/>
    </source>
</evidence>
<dbReference type="InterPro" id="IPR000412">
    <property type="entry name" value="ABC_2_transport"/>
</dbReference>
<evidence type="ECO:0000256" key="2">
    <source>
        <dbReference type="ARBA" id="ARBA00022692"/>
    </source>
</evidence>
<reference evidence="9" key="1">
    <citation type="journal article" date="2019" name="Int. J. Syst. Evol. Microbiol.">
        <title>The Global Catalogue of Microorganisms (GCM) 10K type strain sequencing project: providing services to taxonomists for standard genome sequencing and annotation.</title>
        <authorList>
            <consortium name="The Broad Institute Genomics Platform"/>
            <consortium name="The Broad Institute Genome Sequencing Center for Infectious Disease"/>
            <person name="Wu L."/>
            <person name="Ma J."/>
        </authorList>
    </citation>
    <scope>NUCLEOTIDE SEQUENCE [LARGE SCALE GENOMIC DNA]</scope>
    <source>
        <strain evidence="9">CGMCC 4.7198</strain>
    </source>
</reference>
<accession>A0ABW1QRU5</accession>
<comment type="subcellular location">
    <subcellularLocation>
        <location evidence="6">Cell membrane</location>
        <topology evidence="6">Multi-pass membrane protein</topology>
    </subcellularLocation>
    <subcellularLocation>
        <location evidence="1">Membrane</location>
        <topology evidence="1">Multi-pass membrane protein</topology>
    </subcellularLocation>
</comment>
<feature type="domain" description="ABC transmembrane type-2" evidence="7">
    <location>
        <begin position="30"/>
        <end position="260"/>
    </location>
</feature>
<proteinExistence type="inferred from homology"/>
<comment type="caution">
    <text evidence="8">The sequence shown here is derived from an EMBL/GenBank/DDBJ whole genome shotgun (WGS) entry which is preliminary data.</text>
</comment>
<dbReference type="RefSeq" id="WP_228552766.1">
    <property type="nucleotide sequence ID" value="NZ_JBHSQL010000021.1"/>
</dbReference>
<keyword evidence="9" id="KW-1185">Reference proteome</keyword>
<dbReference type="PANTHER" id="PTHR43229">
    <property type="entry name" value="NODULATION PROTEIN J"/>
    <property type="match status" value="1"/>
</dbReference>
<dbReference type="PIRSF" id="PIRSF006648">
    <property type="entry name" value="DrrB"/>
    <property type="match status" value="1"/>
</dbReference>
<keyword evidence="6" id="KW-1003">Cell membrane</keyword>
<name>A0ABW1QRU5_9ACTN</name>
<comment type="similarity">
    <text evidence="6">Belongs to the ABC-2 integral membrane protein family.</text>
</comment>
<feature type="transmembrane region" description="Helical" evidence="6">
    <location>
        <begin position="174"/>
        <end position="194"/>
    </location>
</feature>
<dbReference type="InterPro" id="IPR047817">
    <property type="entry name" value="ABC2_TM_bact-type"/>
</dbReference>
<evidence type="ECO:0000256" key="6">
    <source>
        <dbReference type="RuleBase" id="RU361157"/>
    </source>
</evidence>
<evidence type="ECO:0000259" key="7">
    <source>
        <dbReference type="PROSITE" id="PS51012"/>
    </source>
</evidence>
<keyword evidence="6" id="KW-0813">Transport</keyword>
<evidence type="ECO:0000256" key="5">
    <source>
        <dbReference type="ARBA" id="ARBA00023251"/>
    </source>
</evidence>
<evidence type="ECO:0000313" key="8">
    <source>
        <dbReference type="EMBL" id="MFC6151592.1"/>
    </source>
</evidence>
<dbReference type="EMBL" id="JBHSQL010000021">
    <property type="protein sequence ID" value="MFC6151592.1"/>
    <property type="molecule type" value="Genomic_DNA"/>
</dbReference>
<keyword evidence="5" id="KW-0046">Antibiotic resistance</keyword>
<organism evidence="8 9">
    <name type="scientific">Mumia xiangluensis</name>
    <dbReference type="NCBI Taxonomy" id="1678900"/>
    <lineage>
        <taxon>Bacteria</taxon>
        <taxon>Bacillati</taxon>
        <taxon>Actinomycetota</taxon>
        <taxon>Actinomycetes</taxon>
        <taxon>Propionibacteriales</taxon>
        <taxon>Nocardioidaceae</taxon>
        <taxon>Mumia</taxon>
    </lineage>
</organism>
<keyword evidence="3 6" id="KW-1133">Transmembrane helix</keyword>
<feature type="transmembrane region" description="Helical" evidence="6">
    <location>
        <begin position="235"/>
        <end position="257"/>
    </location>
</feature>
<dbReference type="PANTHER" id="PTHR43229:SF2">
    <property type="entry name" value="NODULATION PROTEIN J"/>
    <property type="match status" value="1"/>
</dbReference>
<protein>
    <recommendedName>
        <fullName evidence="6">Transport permease protein</fullName>
    </recommendedName>
</protein>
<dbReference type="Pfam" id="PF01061">
    <property type="entry name" value="ABC2_membrane"/>
    <property type="match status" value="1"/>
</dbReference>
<keyword evidence="4 6" id="KW-0472">Membrane</keyword>
<evidence type="ECO:0000256" key="1">
    <source>
        <dbReference type="ARBA" id="ARBA00004141"/>
    </source>
</evidence>
<evidence type="ECO:0000313" key="9">
    <source>
        <dbReference type="Proteomes" id="UP001596097"/>
    </source>
</evidence>
<keyword evidence="2 6" id="KW-0812">Transmembrane</keyword>
<dbReference type="Proteomes" id="UP001596097">
    <property type="component" value="Unassembled WGS sequence"/>
</dbReference>
<feature type="transmembrane region" description="Helical" evidence="6">
    <location>
        <begin position="144"/>
        <end position="167"/>
    </location>
</feature>